<name>A0AAD5SR91_9FUNG</name>
<feature type="transmembrane region" description="Helical" evidence="9">
    <location>
        <begin position="300"/>
        <end position="319"/>
    </location>
</feature>
<dbReference type="InterPro" id="IPR032805">
    <property type="entry name" value="Wax_synthase_dom"/>
</dbReference>
<evidence type="ECO:0000256" key="2">
    <source>
        <dbReference type="ARBA" id="ARBA00005179"/>
    </source>
</evidence>
<evidence type="ECO:0000256" key="5">
    <source>
        <dbReference type="ARBA" id="ARBA00022692"/>
    </source>
</evidence>
<gene>
    <name evidence="12" type="ORF">HK100_007906</name>
</gene>
<dbReference type="PANTHER" id="PTHR31595:SF57">
    <property type="entry name" value="OS04G0481900 PROTEIN"/>
    <property type="match status" value="1"/>
</dbReference>
<evidence type="ECO:0000256" key="7">
    <source>
        <dbReference type="ARBA" id="ARBA00023136"/>
    </source>
</evidence>
<evidence type="ECO:0000256" key="6">
    <source>
        <dbReference type="ARBA" id="ARBA00022989"/>
    </source>
</evidence>
<evidence type="ECO:0000256" key="1">
    <source>
        <dbReference type="ARBA" id="ARBA00004141"/>
    </source>
</evidence>
<feature type="transmembrane region" description="Helical" evidence="9">
    <location>
        <begin position="340"/>
        <end position="358"/>
    </location>
</feature>
<protein>
    <recommendedName>
        <fullName evidence="11">Wax synthase domain-containing protein</fullName>
    </recommendedName>
</protein>
<dbReference type="PANTHER" id="PTHR31595">
    <property type="entry name" value="LONG-CHAIN-ALCOHOL O-FATTY-ACYLTRANSFERASE 3-RELATED"/>
    <property type="match status" value="1"/>
</dbReference>
<feature type="region of interest" description="Disordered" evidence="8">
    <location>
        <begin position="234"/>
        <end position="262"/>
    </location>
</feature>
<organism evidence="12 13">
    <name type="scientific">Physocladia obscura</name>
    <dbReference type="NCBI Taxonomy" id="109957"/>
    <lineage>
        <taxon>Eukaryota</taxon>
        <taxon>Fungi</taxon>
        <taxon>Fungi incertae sedis</taxon>
        <taxon>Chytridiomycota</taxon>
        <taxon>Chytridiomycota incertae sedis</taxon>
        <taxon>Chytridiomycetes</taxon>
        <taxon>Chytridiales</taxon>
        <taxon>Chytriomycetaceae</taxon>
        <taxon>Physocladia</taxon>
    </lineage>
</organism>
<reference evidence="12" key="1">
    <citation type="submission" date="2020-05" db="EMBL/GenBank/DDBJ databases">
        <title>Phylogenomic resolution of chytrid fungi.</title>
        <authorList>
            <person name="Stajich J.E."/>
            <person name="Amses K."/>
            <person name="Simmons R."/>
            <person name="Seto K."/>
            <person name="Myers J."/>
            <person name="Bonds A."/>
            <person name="Quandt C.A."/>
            <person name="Barry K."/>
            <person name="Liu P."/>
            <person name="Grigoriev I."/>
            <person name="Longcore J.E."/>
            <person name="James T.Y."/>
        </authorList>
    </citation>
    <scope>NUCLEOTIDE SEQUENCE</scope>
    <source>
        <strain evidence="12">JEL0513</strain>
    </source>
</reference>
<evidence type="ECO:0000313" key="13">
    <source>
        <dbReference type="Proteomes" id="UP001211907"/>
    </source>
</evidence>
<feature type="transmembrane region" description="Helical" evidence="9">
    <location>
        <begin position="264"/>
        <end position="288"/>
    </location>
</feature>
<feature type="signal peptide" evidence="10">
    <location>
        <begin position="1"/>
        <end position="15"/>
    </location>
</feature>
<proteinExistence type="inferred from homology"/>
<feature type="transmembrane region" description="Helical" evidence="9">
    <location>
        <begin position="173"/>
        <end position="196"/>
    </location>
</feature>
<evidence type="ECO:0000256" key="4">
    <source>
        <dbReference type="ARBA" id="ARBA00022679"/>
    </source>
</evidence>
<dbReference type="EMBL" id="JADGJH010003765">
    <property type="protein sequence ID" value="KAJ3088941.1"/>
    <property type="molecule type" value="Genomic_DNA"/>
</dbReference>
<comment type="pathway">
    <text evidence="2">Secondary metabolite biosynthesis.</text>
</comment>
<keyword evidence="7 9" id="KW-0472">Membrane</keyword>
<accession>A0AAD5SR91</accession>
<comment type="similarity">
    <text evidence="3">Belongs to the wax synthase family.</text>
</comment>
<dbReference type="GO" id="GO:0006629">
    <property type="term" value="P:lipid metabolic process"/>
    <property type="evidence" value="ECO:0007669"/>
    <property type="project" value="InterPro"/>
</dbReference>
<dbReference type="AlphaFoldDB" id="A0AAD5SR91"/>
<dbReference type="Pfam" id="PF13813">
    <property type="entry name" value="MBOAT_2"/>
    <property type="match status" value="1"/>
</dbReference>
<keyword evidence="6 9" id="KW-1133">Transmembrane helix</keyword>
<keyword evidence="13" id="KW-1185">Reference proteome</keyword>
<dbReference type="GO" id="GO:0008374">
    <property type="term" value="F:O-acyltransferase activity"/>
    <property type="evidence" value="ECO:0007669"/>
    <property type="project" value="InterPro"/>
</dbReference>
<evidence type="ECO:0000256" key="3">
    <source>
        <dbReference type="ARBA" id="ARBA00007282"/>
    </source>
</evidence>
<feature type="transmembrane region" description="Helical" evidence="9">
    <location>
        <begin position="144"/>
        <end position="167"/>
    </location>
</feature>
<evidence type="ECO:0000256" key="8">
    <source>
        <dbReference type="SAM" id="MobiDB-lite"/>
    </source>
</evidence>
<keyword evidence="10" id="KW-0732">Signal</keyword>
<dbReference type="GO" id="GO:0016020">
    <property type="term" value="C:membrane"/>
    <property type="evidence" value="ECO:0007669"/>
    <property type="project" value="UniProtKB-SubCell"/>
</dbReference>
<dbReference type="Proteomes" id="UP001211907">
    <property type="component" value="Unassembled WGS sequence"/>
</dbReference>
<evidence type="ECO:0000259" key="11">
    <source>
        <dbReference type="Pfam" id="PF13813"/>
    </source>
</evidence>
<evidence type="ECO:0000256" key="10">
    <source>
        <dbReference type="SAM" id="SignalP"/>
    </source>
</evidence>
<keyword evidence="4" id="KW-0808">Transferase</keyword>
<dbReference type="InterPro" id="IPR044851">
    <property type="entry name" value="Wax_synthase"/>
</dbReference>
<feature type="domain" description="Wax synthase" evidence="11">
    <location>
        <begin position="188"/>
        <end position="303"/>
    </location>
</feature>
<comment type="caution">
    <text evidence="12">The sequence shown here is derived from an EMBL/GenBank/DDBJ whole genome shotgun (WGS) entry which is preliminary data.</text>
</comment>
<feature type="transmembrane region" description="Helical" evidence="9">
    <location>
        <begin position="106"/>
        <end position="123"/>
    </location>
</feature>
<sequence>MLLLAIPLLFPCSSGRDDDDGNAFSNYILRGIANVFFTLRFLEMGTFSTRFVAKWSMREYFEFLAISDNAPVRAWTAAKTKKKTGGGSNNGDNGIVKTVWPADRTVFFYLGLAGKLFVTYIAMEFSCAYMTKYPYRTEARRRQFLPLWDIAGVLESLMFAVMLFAVLELAYTVGTLSLTVILNAPFMPVSNAPYLSSSLREFWSRRWNQPIKITIHRLIFTPTFNLLEILTTTNTPSPPTKQRPQQKQKQRQQQQKNRQRQRKINAAIATMASFAFSALLHEYAIVLLIPREWTPGENSVFFLVNGVACVLAEAFAYDRDDNKTVSRTSRSRLVSAAKKVGAWFLAMAFLLVTSPFFVGPFARSGEFLKVPIGNEKLRRYFMELI</sequence>
<keyword evidence="5 9" id="KW-0812">Transmembrane</keyword>
<feature type="chain" id="PRO_5042156559" description="Wax synthase domain-containing protein" evidence="10">
    <location>
        <begin position="16"/>
        <end position="385"/>
    </location>
</feature>
<evidence type="ECO:0000256" key="9">
    <source>
        <dbReference type="SAM" id="Phobius"/>
    </source>
</evidence>
<evidence type="ECO:0000313" key="12">
    <source>
        <dbReference type="EMBL" id="KAJ3088941.1"/>
    </source>
</evidence>
<comment type="subcellular location">
    <subcellularLocation>
        <location evidence="1">Membrane</location>
        <topology evidence="1">Multi-pass membrane protein</topology>
    </subcellularLocation>
</comment>